<keyword evidence="10" id="KW-1185">Reference proteome</keyword>
<protein>
    <submittedName>
        <fullName evidence="9">ZN112-like protein</fullName>
    </submittedName>
</protein>
<evidence type="ECO:0000313" key="10">
    <source>
        <dbReference type="Proteomes" id="UP001164746"/>
    </source>
</evidence>
<keyword evidence="6" id="KW-0539">Nucleus</keyword>
<feature type="domain" description="C2H2-type" evidence="8">
    <location>
        <begin position="182"/>
        <end position="209"/>
    </location>
</feature>
<dbReference type="EMBL" id="CP111027">
    <property type="protein sequence ID" value="WAR30214.1"/>
    <property type="molecule type" value="Genomic_DNA"/>
</dbReference>
<dbReference type="PROSITE" id="PS50157">
    <property type="entry name" value="ZINC_FINGER_C2H2_2"/>
    <property type="match status" value="4"/>
</dbReference>
<sequence>MTSLYVTGCHLGPPIRRLGPRALFLDGGSHGDYVLTSDRHDVTLRHRLSPGPSHTVNVGTSFPAFEHFRVDVEGWDRAHYVPRWCRKNEAESPTEAELNGVITEQVRLHMIGNIQRWKAVLLFSENIPEMPIEICITYARHVPYYHWDEEKQYKCDLCSASFGLKGHLQRHKKKVHTGDNSYKCDTCNAAFWRKNGLQSHLRIHTPEKQYICEFCSATFSWKGDLRDHMKIHPRSKPYKCGKCFADFVQSSSLQRHLRKHTEDKTEVKLYKCELCGAAFTLEQYLSSCRSKTGSTQEERQTCETFGTTCTSLPYKCESTCETFRTTCTPKPTKCESTCEIFETTCTLKPTKCESTCETFGLTCTPLEIKSEPTCEPFGTSCSSLATKCESTREPFRTFCSPLATKCESTCETLGTSSSPLATKCESTCETFGTSS</sequence>
<evidence type="ECO:0000256" key="1">
    <source>
        <dbReference type="ARBA" id="ARBA00004123"/>
    </source>
</evidence>
<comment type="subcellular location">
    <subcellularLocation>
        <location evidence="1">Nucleus</location>
    </subcellularLocation>
</comment>
<evidence type="ECO:0000256" key="4">
    <source>
        <dbReference type="ARBA" id="ARBA00022771"/>
    </source>
</evidence>
<evidence type="ECO:0000313" key="9">
    <source>
        <dbReference type="EMBL" id="WAR30214.1"/>
    </source>
</evidence>
<dbReference type="Pfam" id="PF00096">
    <property type="entry name" value="zf-C2H2"/>
    <property type="match status" value="3"/>
</dbReference>
<keyword evidence="5" id="KW-0862">Zinc</keyword>
<keyword evidence="4 7" id="KW-0863">Zinc-finger</keyword>
<dbReference type="InterPro" id="IPR013087">
    <property type="entry name" value="Znf_C2H2_type"/>
</dbReference>
<keyword evidence="2" id="KW-0479">Metal-binding</keyword>
<dbReference type="InterPro" id="IPR036236">
    <property type="entry name" value="Znf_C2H2_sf"/>
</dbReference>
<feature type="domain" description="C2H2-type" evidence="8">
    <location>
        <begin position="210"/>
        <end position="237"/>
    </location>
</feature>
<dbReference type="PANTHER" id="PTHR24394:SF29">
    <property type="entry name" value="MYONEURIN"/>
    <property type="match status" value="1"/>
</dbReference>
<dbReference type="Gene3D" id="3.30.160.60">
    <property type="entry name" value="Classic Zinc Finger"/>
    <property type="match status" value="4"/>
</dbReference>
<dbReference type="SUPFAM" id="SSF57667">
    <property type="entry name" value="beta-beta-alpha zinc fingers"/>
    <property type="match status" value="3"/>
</dbReference>
<evidence type="ECO:0000256" key="7">
    <source>
        <dbReference type="PROSITE-ProRule" id="PRU00042"/>
    </source>
</evidence>
<organism evidence="9 10">
    <name type="scientific">Mya arenaria</name>
    <name type="common">Soft-shell clam</name>
    <dbReference type="NCBI Taxonomy" id="6604"/>
    <lineage>
        <taxon>Eukaryota</taxon>
        <taxon>Metazoa</taxon>
        <taxon>Spiralia</taxon>
        <taxon>Lophotrochozoa</taxon>
        <taxon>Mollusca</taxon>
        <taxon>Bivalvia</taxon>
        <taxon>Autobranchia</taxon>
        <taxon>Heteroconchia</taxon>
        <taxon>Euheterodonta</taxon>
        <taxon>Imparidentia</taxon>
        <taxon>Neoheterodontei</taxon>
        <taxon>Myida</taxon>
        <taxon>Myoidea</taxon>
        <taxon>Myidae</taxon>
        <taxon>Mya</taxon>
    </lineage>
</organism>
<accession>A0ABY7G9V4</accession>
<evidence type="ECO:0000256" key="6">
    <source>
        <dbReference type="ARBA" id="ARBA00023242"/>
    </source>
</evidence>
<feature type="domain" description="C2H2-type" evidence="8">
    <location>
        <begin position="238"/>
        <end position="265"/>
    </location>
</feature>
<evidence type="ECO:0000259" key="8">
    <source>
        <dbReference type="PROSITE" id="PS50157"/>
    </source>
</evidence>
<dbReference type="PANTHER" id="PTHR24394">
    <property type="entry name" value="ZINC FINGER PROTEIN"/>
    <property type="match status" value="1"/>
</dbReference>
<dbReference type="PROSITE" id="PS00028">
    <property type="entry name" value="ZINC_FINGER_C2H2_1"/>
    <property type="match status" value="4"/>
</dbReference>
<dbReference type="SMART" id="SM00355">
    <property type="entry name" value="ZnF_C2H2"/>
    <property type="match status" value="4"/>
</dbReference>
<feature type="domain" description="C2H2-type" evidence="8">
    <location>
        <begin position="153"/>
        <end position="181"/>
    </location>
</feature>
<gene>
    <name evidence="9" type="ORF">MAR_003782</name>
</gene>
<evidence type="ECO:0000256" key="2">
    <source>
        <dbReference type="ARBA" id="ARBA00022723"/>
    </source>
</evidence>
<name>A0ABY7G9V4_MYAAR</name>
<evidence type="ECO:0000256" key="5">
    <source>
        <dbReference type="ARBA" id="ARBA00022833"/>
    </source>
</evidence>
<dbReference type="Proteomes" id="UP001164746">
    <property type="component" value="Chromosome 16"/>
</dbReference>
<keyword evidence="3" id="KW-0677">Repeat</keyword>
<proteinExistence type="predicted"/>
<evidence type="ECO:0000256" key="3">
    <source>
        <dbReference type="ARBA" id="ARBA00022737"/>
    </source>
</evidence>
<reference evidence="9" key="1">
    <citation type="submission" date="2022-11" db="EMBL/GenBank/DDBJ databases">
        <title>Centuries of genome instability and evolution in soft-shell clam transmissible cancer (bioRxiv).</title>
        <authorList>
            <person name="Hart S.F.M."/>
            <person name="Yonemitsu M.A."/>
            <person name="Giersch R.M."/>
            <person name="Beal B.F."/>
            <person name="Arriagada G."/>
            <person name="Davis B.W."/>
            <person name="Ostrander E.A."/>
            <person name="Goff S.P."/>
            <person name="Metzger M.J."/>
        </authorList>
    </citation>
    <scope>NUCLEOTIDE SEQUENCE</scope>
    <source>
        <strain evidence="9">MELC-2E11</strain>
        <tissue evidence="9">Siphon/mantle</tissue>
    </source>
</reference>